<dbReference type="GO" id="GO:0020037">
    <property type="term" value="F:heme binding"/>
    <property type="evidence" value="ECO:0007669"/>
    <property type="project" value="InterPro"/>
</dbReference>
<dbReference type="InterPro" id="IPR009056">
    <property type="entry name" value="Cyt_c-like_dom"/>
</dbReference>
<keyword evidence="6 10" id="KW-1133">Transmembrane helix</keyword>
<comment type="subcellular location">
    <subcellularLocation>
        <location evidence="1">Membrane</location>
        <topology evidence="1">Multi-pass membrane protein</topology>
    </subcellularLocation>
</comment>
<organism evidence="13 14">
    <name type="scientific">Janthinobacterium lividum</name>
    <dbReference type="NCBI Taxonomy" id="29581"/>
    <lineage>
        <taxon>Bacteria</taxon>
        <taxon>Pseudomonadati</taxon>
        <taxon>Pseudomonadota</taxon>
        <taxon>Betaproteobacteria</taxon>
        <taxon>Burkholderiales</taxon>
        <taxon>Oxalobacteraceae</taxon>
        <taxon>Janthinobacterium</taxon>
    </lineage>
</organism>
<dbReference type="GO" id="GO:0033573">
    <property type="term" value="C:high-affinity iron permease complex"/>
    <property type="evidence" value="ECO:0007669"/>
    <property type="project" value="InterPro"/>
</dbReference>
<evidence type="ECO:0000313" key="14">
    <source>
        <dbReference type="Proteomes" id="UP000179840"/>
    </source>
</evidence>
<evidence type="ECO:0000313" key="13">
    <source>
        <dbReference type="EMBL" id="OHV95841.1"/>
    </source>
</evidence>
<dbReference type="Pfam" id="PF03239">
    <property type="entry name" value="FTR1"/>
    <property type="match status" value="1"/>
</dbReference>
<dbReference type="InterPro" id="IPR004923">
    <property type="entry name" value="FTR1/Fip1/EfeU"/>
</dbReference>
<evidence type="ECO:0000256" key="4">
    <source>
        <dbReference type="ARBA" id="ARBA00022692"/>
    </source>
</evidence>
<dbReference type="AlphaFoldDB" id="A0A1S1U7Z4"/>
<comment type="caution">
    <text evidence="13">The sequence shown here is derived from an EMBL/GenBank/DDBJ whole genome shotgun (WGS) entry which is preliminary data.</text>
</comment>
<evidence type="ECO:0000256" key="10">
    <source>
        <dbReference type="SAM" id="Phobius"/>
    </source>
</evidence>
<evidence type="ECO:0000256" key="8">
    <source>
        <dbReference type="ARBA" id="ARBA00023136"/>
    </source>
</evidence>
<keyword evidence="5 9" id="KW-0479">Metal-binding</keyword>
<evidence type="ECO:0000256" key="5">
    <source>
        <dbReference type="ARBA" id="ARBA00022723"/>
    </source>
</evidence>
<dbReference type="InterPro" id="IPR036909">
    <property type="entry name" value="Cyt_c-like_dom_sf"/>
</dbReference>
<gene>
    <name evidence="13" type="ORF">AKG95_13105</name>
</gene>
<dbReference type="SUPFAM" id="SSF46626">
    <property type="entry name" value="Cytochrome c"/>
    <property type="match status" value="1"/>
</dbReference>
<feature type="transmembrane region" description="Helical" evidence="10">
    <location>
        <begin position="433"/>
        <end position="455"/>
    </location>
</feature>
<feature type="chain" id="PRO_5010362798" evidence="11">
    <location>
        <begin position="33"/>
        <end position="652"/>
    </location>
</feature>
<dbReference type="GO" id="GO:0009055">
    <property type="term" value="F:electron transfer activity"/>
    <property type="evidence" value="ECO:0007669"/>
    <property type="project" value="InterPro"/>
</dbReference>
<evidence type="ECO:0000256" key="3">
    <source>
        <dbReference type="ARBA" id="ARBA00022617"/>
    </source>
</evidence>
<dbReference type="EMBL" id="LFKP01000008">
    <property type="protein sequence ID" value="OHV95841.1"/>
    <property type="molecule type" value="Genomic_DNA"/>
</dbReference>
<accession>A0A1S1U7Z4</accession>
<evidence type="ECO:0000256" key="7">
    <source>
        <dbReference type="ARBA" id="ARBA00023004"/>
    </source>
</evidence>
<dbReference type="PANTHER" id="PTHR31632:SF2">
    <property type="entry name" value="PLASMA MEMBRANE IRON PERMEASE"/>
    <property type="match status" value="1"/>
</dbReference>
<reference evidence="13 14" key="1">
    <citation type="submission" date="2015-06" db="EMBL/GenBank/DDBJ databases">
        <title>Draft genome sequencing of a biphenyl-degrading bacterium, Janthinobacterium lividum MEG1.</title>
        <authorList>
            <person name="Shimodaira J."/>
            <person name="Hatta T."/>
        </authorList>
    </citation>
    <scope>NUCLEOTIDE SEQUENCE [LARGE SCALE GENOMIC DNA]</scope>
    <source>
        <strain evidence="13 14">MEG1</strain>
    </source>
</reference>
<dbReference type="Gene3D" id="1.10.760.10">
    <property type="entry name" value="Cytochrome c-like domain"/>
    <property type="match status" value="1"/>
</dbReference>
<keyword evidence="4 10" id="KW-0812">Transmembrane</keyword>
<sequence length="652" mass="68695">MRIMFIKVKKWLVCYPLVAASLSLLLAGGAQAQVADPGAGARQLWQLIDYVAVDYSGAIEHGKVVSEAEYAEMLDFTDNATTQIAALPTHASQAAIAAAIADLRQAVVAKADGVEVKRLAHHANGLLIAAYPIPVAPKVLPNLMRGAALYAAQCASCHGVAGGGDGPLAASLEPKPIAFTDGERAQSRSVMALYQVISQGVAGTSMASFGQLSDNERWDLAFFVGGMSHDAAARAHGEKLWQDDPRAKTLYADLAAVTTLTQEAAAAKLGADEAQALTAYLRSAPGKAEAHKPTGLALSRLRLEESLAAVHAGDRAAATRLGLSAYLDGFEPIEPMVGARNKSLLLAVENAMLAYRSAVAKGTVADAEAAGDKLQQLFTHVEAELGDAKAEPMTTFIGALTILLREGVEALLIVIGIIAFLRKAKRNDVMPYVHGGWISALVAGGLTWVAATYLVTISGASREVSEGLGSVFAALVLLSVGLWMHQKSSAGRWQEYLHEKLTAAMTRRSAWGLFALAFIAVYREVFETVLFYSALAADGNGGALLGGFLVAIVLLVVIAWALLRTSARMPIGKFFSWTSAFVAVLAVILMGKGVAALQEAGWIGVTPVDFMRIDLLGILPTLETLLAQAAIVAIIVAGYGWNRYSAGKHKLA</sequence>
<feature type="transmembrane region" description="Helical" evidence="10">
    <location>
        <begin position="542"/>
        <end position="562"/>
    </location>
</feature>
<dbReference type="PROSITE" id="PS51007">
    <property type="entry name" value="CYTC"/>
    <property type="match status" value="1"/>
</dbReference>
<dbReference type="PANTHER" id="PTHR31632">
    <property type="entry name" value="IRON TRANSPORTER FTH1"/>
    <property type="match status" value="1"/>
</dbReference>
<dbReference type="Proteomes" id="UP000179840">
    <property type="component" value="Unassembled WGS sequence"/>
</dbReference>
<evidence type="ECO:0000256" key="2">
    <source>
        <dbReference type="ARBA" id="ARBA00008333"/>
    </source>
</evidence>
<dbReference type="GO" id="GO:0015093">
    <property type="term" value="F:ferrous iron transmembrane transporter activity"/>
    <property type="evidence" value="ECO:0007669"/>
    <property type="project" value="TreeGrafter"/>
</dbReference>
<keyword evidence="3 9" id="KW-0349">Heme</keyword>
<name>A0A1S1U7Z4_9BURK</name>
<keyword evidence="7 9" id="KW-0408">Iron</keyword>
<keyword evidence="8 10" id="KW-0472">Membrane</keyword>
<protein>
    <submittedName>
        <fullName evidence="13">Iron permease</fullName>
    </submittedName>
</protein>
<feature type="transmembrane region" description="Helical" evidence="10">
    <location>
        <begin position="505"/>
        <end position="522"/>
    </location>
</feature>
<feature type="transmembrane region" description="Helical" evidence="10">
    <location>
        <begin position="396"/>
        <end position="421"/>
    </location>
</feature>
<dbReference type="Pfam" id="PF13442">
    <property type="entry name" value="Cytochrome_CBB3"/>
    <property type="match status" value="1"/>
</dbReference>
<feature type="transmembrane region" description="Helical" evidence="10">
    <location>
        <begin position="615"/>
        <end position="641"/>
    </location>
</feature>
<dbReference type="GO" id="GO:0046872">
    <property type="term" value="F:metal ion binding"/>
    <property type="evidence" value="ECO:0007669"/>
    <property type="project" value="UniProtKB-KW"/>
</dbReference>
<evidence type="ECO:0000259" key="12">
    <source>
        <dbReference type="PROSITE" id="PS51007"/>
    </source>
</evidence>
<comment type="similarity">
    <text evidence="2">Belongs to the oxidase-dependent Fe transporter (OFeT) (TC 9.A.10.1) family.</text>
</comment>
<feature type="transmembrane region" description="Helical" evidence="10">
    <location>
        <begin position="574"/>
        <end position="595"/>
    </location>
</feature>
<feature type="transmembrane region" description="Helical" evidence="10">
    <location>
        <begin position="467"/>
        <end position="484"/>
    </location>
</feature>
<feature type="signal peptide" evidence="11">
    <location>
        <begin position="1"/>
        <end position="32"/>
    </location>
</feature>
<evidence type="ECO:0000256" key="6">
    <source>
        <dbReference type="ARBA" id="ARBA00022989"/>
    </source>
</evidence>
<proteinExistence type="inferred from homology"/>
<evidence type="ECO:0000256" key="1">
    <source>
        <dbReference type="ARBA" id="ARBA00004141"/>
    </source>
</evidence>
<evidence type="ECO:0000256" key="9">
    <source>
        <dbReference type="PROSITE-ProRule" id="PRU00433"/>
    </source>
</evidence>
<keyword evidence="11" id="KW-0732">Signal</keyword>
<feature type="domain" description="Cytochrome c" evidence="12">
    <location>
        <begin position="141"/>
        <end position="285"/>
    </location>
</feature>
<evidence type="ECO:0000256" key="11">
    <source>
        <dbReference type="SAM" id="SignalP"/>
    </source>
</evidence>